<feature type="region of interest" description="Disordered" evidence="1">
    <location>
        <begin position="152"/>
        <end position="253"/>
    </location>
</feature>
<keyword evidence="2" id="KW-1185">Reference proteome</keyword>
<feature type="region of interest" description="Disordered" evidence="1">
    <location>
        <begin position="270"/>
        <end position="340"/>
    </location>
</feature>
<proteinExistence type="predicted"/>
<sequence>MKTATKLRRHADGNATEALSNEGPPSRVTRRTGPVAPRKRRFNEDDTGMSKTGSNAADVVGAASVCSQDSTPALREGIATRTEEQHNEPATSSHESDDEDRLCVAEDEATENAEHSPLSVPVCGDDEMHLMIDDGEEERLVVQDREEQRLVVDNKKTAEKEKNVHDEAETSERVDNVNKGLADQEKAQTSTSNEDAAESADEQAVLKPLKVTGRGATGKAKKSEVVPEAGMRPAASKSTSRNVGALGAAKRSVPDFKAGPAAMEKFNATLSRQLKRGRTKTPVTASSRTAKPPPSSESPIKVSSTTKSAPPRPVVAAPARGLKRKREENSIESTPVVKKPQPEETSLKKLLEGALLSEQKIEVIRNNLAERLDEISNMSPQVFAVAMTQCSLNLHSGDMWTIVQKNCRDCDSSHIRNTKEETFLQNCRELGGKAEIWLHYIEKMKFVFATQNPNPIYSGRYIRLFMQALRETGDLISWDEKKDCLRTVLTILYLQDIRIAIKATTFALLTPYYNLLGWMKDRDCPFSVLLSLAVTTAHMEGKVLLWAWFQQFAEELPLQDVSTENVKKAFDNLVTSLDECAEKRALQMENDTPIPTTFEENALCKWAIAYLSPCNGSHVNLRFTLSCLMNTCISCIKMAMNPRALGGKKAWSDVYKVSNRSNLLIGITMCALSYRDDLSISRDVCDLLNNEIPLIREVRDELAALTATDRPWINVYRDIVGNLITFLQVFTQYKI</sequence>
<dbReference type="Proteomes" id="UP000025227">
    <property type="component" value="Unplaced"/>
</dbReference>
<dbReference type="OrthoDB" id="5869657at2759"/>
<feature type="region of interest" description="Disordered" evidence="1">
    <location>
        <begin position="1"/>
        <end position="124"/>
    </location>
</feature>
<feature type="compositionally biased region" description="Basic and acidic residues" evidence="1">
    <location>
        <begin position="152"/>
        <end position="186"/>
    </location>
</feature>
<feature type="compositionally biased region" description="Acidic residues" evidence="1">
    <location>
        <begin position="96"/>
        <end position="111"/>
    </location>
</feature>
<name>A0A7I4YI77_HAECO</name>
<evidence type="ECO:0000256" key="1">
    <source>
        <dbReference type="SAM" id="MobiDB-lite"/>
    </source>
</evidence>
<evidence type="ECO:0000313" key="3">
    <source>
        <dbReference type="WBParaSite" id="HCON_00096940-00001"/>
    </source>
</evidence>
<protein>
    <submittedName>
        <fullName evidence="3">RING-type domain-containing protein</fullName>
    </submittedName>
</protein>
<evidence type="ECO:0000313" key="2">
    <source>
        <dbReference type="Proteomes" id="UP000025227"/>
    </source>
</evidence>
<feature type="compositionally biased region" description="Polar residues" evidence="1">
    <location>
        <begin position="297"/>
        <end position="308"/>
    </location>
</feature>
<dbReference type="WBParaSite" id="HCON_00096940-00001">
    <property type="protein sequence ID" value="HCON_00096940-00001"/>
    <property type="gene ID" value="HCON_00096940"/>
</dbReference>
<reference evidence="3" key="1">
    <citation type="submission" date="2020-12" db="UniProtKB">
        <authorList>
            <consortium name="WormBaseParasite"/>
        </authorList>
    </citation>
    <scope>IDENTIFICATION</scope>
    <source>
        <strain evidence="3">MHco3</strain>
    </source>
</reference>
<organism evidence="2 3">
    <name type="scientific">Haemonchus contortus</name>
    <name type="common">Barber pole worm</name>
    <dbReference type="NCBI Taxonomy" id="6289"/>
    <lineage>
        <taxon>Eukaryota</taxon>
        <taxon>Metazoa</taxon>
        <taxon>Ecdysozoa</taxon>
        <taxon>Nematoda</taxon>
        <taxon>Chromadorea</taxon>
        <taxon>Rhabditida</taxon>
        <taxon>Rhabditina</taxon>
        <taxon>Rhabditomorpha</taxon>
        <taxon>Strongyloidea</taxon>
        <taxon>Trichostrongylidae</taxon>
        <taxon>Haemonchus</taxon>
    </lineage>
</organism>
<dbReference type="AlphaFoldDB" id="A0A7I4YI77"/>
<accession>A0A7I4YI77</accession>